<reference evidence="3 4" key="1">
    <citation type="journal article" date="2019" name="PLoS Negl. Trop. Dis.">
        <title>Revisiting the worldwide diversity of Leptospira species in the environment.</title>
        <authorList>
            <person name="Vincent A.T."/>
            <person name="Schiettekatte O."/>
            <person name="Bourhy P."/>
            <person name="Veyrier F.J."/>
            <person name="Picardeau M."/>
        </authorList>
    </citation>
    <scope>NUCLEOTIDE SEQUENCE [LARGE SCALE GENOMIC DNA]</scope>
    <source>
        <strain evidence="3 4">201702444</strain>
    </source>
</reference>
<proteinExistence type="predicted"/>
<accession>A0A5F2BS90</accession>
<protein>
    <submittedName>
        <fullName evidence="3">Uncharacterized protein</fullName>
    </submittedName>
</protein>
<evidence type="ECO:0000256" key="1">
    <source>
        <dbReference type="SAM" id="MobiDB-lite"/>
    </source>
</evidence>
<sequence length="301" mass="34540">MKENQRTLRNKIEFGIYFLFLIGNVSIFSQTVPNESKDPKEKQKIQSDRELIETGKLESIRKKAYLGLKGIRISLLNFGKKQDLDKLANDYGQAETLYLKAEYGNATTAFENIFKSIVPLEETIRKDYENKAVQLGQELAPQIVSIRLDEKNKSRSILPVLEKYYTRFGETSKTATKDLEKGERTSALYYQRQSLLALYQAKILLGKSEDSSLSLSDKISKNKILDSDYLKPEELIYWDDTEGRLNSEAEEERKKDRTKTLKSYEWRLGISSGKLQKENGQKNQEPTSNPSDSPSPNKTKP</sequence>
<gene>
    <name evidence="3" type="ORF">EHQ76_02525</name>
</gene>
<evidence type="ECO:0000256" key="2">
    <source>
        <dbReference type="SAM" id="Phobius"/>
    </source>
</evidence>
<keyword evidence="2" id="KW-1133">Transmembrane helix</keyword>
<feature type="transmembrane region" description="Helical" evidence="2">
    <location>
        <begin position="12"/>
        <end position="32"/>
    </location>
</feature>
<feature type="region of interest" description="Disordered" evidence="1">
    <location>
        <begin position="268"/>
        <end position="301"/>
    </location>
</feature>
<dbReference type="AlphaFoldDB" id="A0A5F2BS90"/>
<feature type="compositionally biased region" description="Low complexity" evidence="1">
    <location>
        <begin position="286"/>
        <end position="301"/>
    </location>
</feature>
<evidence type="ECO:0000313" key="3">
    <source>
        <dbReference type="EMBL" id="TGM08847.1"/>
    </source>
</evidence>
<dbReference type="RefSeq" id="WP_135669599.1">
    <property type="nucleotide sequence ID" value="NZ_RQGN01000013.1"/>
</dbReference>
<keyword evidence="2" id="KW-0812">Transmembrane</keyword>
<comment type="caution">
    <text evidence="3">The sequence shown here is derived from an EMBL/GenBank/DDBJ whole genome shotgun (WGS) entry which is preliminary data.</text>
</comment>
<evidence type="ECO:0000313" key="4">
    <source>
        <dbReference type="Proteomes" id="UP000298429"/>
    </source>
</evidence>
<keyword evidence="2" id="KW-0472">Membrane</keyword>
<dbReference type="Proteomes" id="UP000298429">
    <property type="component" value="Unassembled WGS sequence"/>
</dbReference>
<name>A0A5F2BS90_9LEPT</name>
<organism evidence="3 4">
    <name type="scientific">Leptospira barantonii</name>
    <dbReference type="NCBI Taxonomy" id="2023184"/>
    <lineage>
        <taxon>Bacteria</taxon>
        <taxon>Pseudomonadati</taxon>
        <taxon>Spirochaetota</taxon>
        <taxon>Spirochaetia</taxon>
        <taxon>Leptospirales</taxon>
        <taxon>Leptospiraceae</taxon>
        <taxon>Leptospira</taxon>
    </lineage>
</organism>
<dbReference type="OrthoDB" id="345265at2"/>
<dbReference type="EMBL" id="RQGN01000013">
    <property type="protein sequence ID" value="TGM08847.1"/>
    <property type="molecule type" value="Genomic_DNA"/>
</dbReference>